<comment type="caution">
    <text evidence="1">The sequence shown here is derived from an EMBL/GenBank/DDBJ whole genome shotgun (WGS) entry which is preliminary data.</text>
</comment>
<organism evidence="1 2">
    <name type="scientific">Amycolatopsis roodepoortensis</name>
    <dbReference type="NCBI Taxonomy" id="700274"/>
    <lineage>
        <taxon>Bacteria</taxon>
        <taxon>Bacillati</taxon>
        <taxon>Actinomycetota</taxon>
        <taxon>Actinomycetes</taxon>
        <taxon>Pseudonocardiales</taxon>
        <taxon>Pseudonocardiaceae</taxon>
        <taxon>Amycolatopsis</taxon>
    </lineage>
</organism>
<dbReference type="RefSeq" id="WP_192747750.1">
    <property type="nucleotide sequence ID" value="NZ_JADBEJ010000008.1"/>
</dbReference>
<reference evidence="1 2" key="1">
    <citation type="submission" date="2020-10" db="EMBL/GenBank/DDBJ databases">
        <title>Sequencing the genomes of 1000 actinobacteria strains.</title>
        <authorList>
            <person name="Klenk H.-P."/>
        </authorList>
    </citation>
    <scope>NUCLEOTIDE SEQUENCE [LARGE SCALE GENOMIC DNA]</scope>
    <source>
        <strain evidence="1 2">DSM 46661</strain>
    </source>
</reference>
<name>A0ABR9LL69_9PSEU</name>
<keyword evidence="2" id="KW-1185">Reference proteome</keyword>
<protein>
    <recommendedName>
        <fullName evidence="3">PE domain-containing protein</fullName>
    </recommendedName>
</protein>
<evidence type="ECO:0008006" key="3">
    <source>
        <dbReference type="Google" id="ProtNLM"/>
    </source>
</evidence>
<evidence type="ECO:0000313" key="2">
    <source>
        <dbReference type="Proteomes" id="UP000656548"/>
    </source>
</evidence>
<evidence type="ECO:0000313" key="1">
    <source>
        <dbReference type="EMBL" id="MBE1581409.1"/>
    </source>
</evidence>
<proteinExistence type="predicted"/>
<accession>A0ABR9LL69</accession>
<dbReference type="EMBL" id="JADBEJ010000008">
    <property type="protein sequence ID" value="MBE1581409.1"/>
    <property type="molecule type" value="Genomic_DNA"/>
</dbReference>
<dbReference type="Proteomes" id="UP000656548">
    <property type="component" value="Unassembled WGS sequence"/>
</dbReference>
<sequence>MAVPEGSPTYEPGLRWSEVDRFRPSGGSYGTPVAQGAGFKYDEATLHELVKEWSDLAVEYKNDLIDANRIAFAQPPGLDYASGDNASITRQSGEALVEALTQRITYCENMAKKYLVALGKYATAEEHATTVVNQQPKGIA</sequence>
<gene>
    <name evidence="1" type="ORF">H4W30_008490</name>
</gene>